<dbReference type="Pfam" id="PF10552">
    <property type="entry name" value="ORF6C"/>
    <property type="match status" value="1"/>
</dbReference>
<gene>
    <name evidence="3" type="ORF">FD17_GL000936</name>
</gene>
<accession>A0A0R1L5W1</accession>
<reference evidence="3 4" key="1">
    <citation type="journal article" date="2015" name="Genome Announc.">
        <title>Expanding the biotechnology potential of lactobacilli through comparative genomics of 213 strains and associated genera.</title>
        <authorList>
            <person name="Sun Z."/>
            <person name="Harris H.M."/>
            <person name="McCann A."/>
            <person name="Guo C."/>
            <person name="Argimon S."/>
            <person name="Zhang W."/>
            <person name="Yang X."/>
            <person name="Jeffery I.B."/>
            <person name="Cooney J.C."/>
            <person name="Kagawa T.F."/>
            <person name="Liu W."/>
            <person name="Song Y."/>
            <person name="Salvetti E."/>
            <person name="Wrobel A."/>
            <person name="Rasinkangas P."/>
            <person name="Parkhill J."/>
            <person name="Rea M.C."/>
            <person name="O'Sullivan O."/>
            <person name="Ritari J."/>
            <person name="Douillard F.P."/>
            <person name="Paul Ross R."/>
            <person name="Yang R."/>
            <person name="Briner A.E."/>
            <person name="Felis G.E."/>
            <person name="de Vos W.M."/>
            <person name="Barrangou R."/>
            <person name="Klaenhammer T.R."/>
            <person name="Caufield P.W."/>
            <person name="Cui Y."/>
            <person name="Zhang H."/>
            <person name="O'Toole P.W."/>
        </authorList>
    </citation>
    <scope>NUCLEOTIDE SEQUENCE [LARGE SCALE GENOMIC DNA]</scope>
    <source>
        <strain evidence="3 4">DSM 19904</strain>
    </source>
</reference>
<dbReference type="Pfam" id="PF08346">
    <property type="entry name" value="AntA"/>
    <property type="match status" value="1"/>
</dbReference>
<dbReference type="InterPro" id="IPR013557">
    <property type="entry name" value="AntA/B_antirep"/>
</dbReference>
<dbReference type="EMBL" id="AZEA01000019">
    <property type="protein sequence ID" value="KRK87538.1"/>
    <property type="molecule type" value="Genomic_DNA"/>
</dbReference>
<dbReference type="PATRIC" id="fig|1423808.3.peg.943"/>
<keyword evidence="4" id="KW-1185">Reference proteome</keyword>
<evidence type="ECO:0000313" key="3">
    <source>
        <dbReference type="EMBL" id="KRK87538.1"/>
    </source>
</evidence>
<feature type="domain" description="ORF6C" evidence="2">
    <location>
        <begin position="121"/>
        <end position="229"/>
    </location>
</feature>
<evidence type="ECO:0000313" key="4">
    <source>
        <dbReference type="Proteomes" id="UP000051581"/>
    </source>
</evidence>
<comment type="caution">
    <text evidence="3">The sequence shown here is derived from an EMBL/GenBank/DDBJ whole genome shotgun (WGS) entry which is preliminary data.</text>
</comment>
<organism evidence="3 4">
    <name type="scientific">Lentilactobacillus sunkii DSM 19904</name>
    <dbReference type="NCBI Taxonomy" id="1423808"/>
    <lineage>
        <taxon>Bacteria</taxon>
        <taxon>Bacillati</taxon>
        <taxon>Bacillota</taxon>
        <taxon>Bacilli</taxon>
        <taxon>Lactobacillales</taxon>
        <taxon>Lactobacillaceae</taxon>
        <taxon>Lentilactobacillus</taxon>
    </lineage>
</organism>
<feature type="domain" description="AntA/AntB antirepressor" evidence="1">
    <location>
        <begin position="19"/>
        <end position="90"/>
    </location>
</feature>
<dbReference type="InterPro" id="IPR018878">
    <property type="entry name" value="ORF6C_dom"/>
</dbReference>
<evidence type="ECO:0000259" key="2">
    <source>
        <dbReference type="Pfam" id="PF10552"/>
    </source>
</evidence>
<dbReference type="AlphaFoldDB" id="A0A0R1L5W1"/>
<evidence type="ECO:0000259" key="1">
    <source>
        <dbReference type="Pfam" id="PF08346"/>
    </source>
</evidence>
<name>A0A0R1L5W1_9LACO</name>
<protein>
    <submittedName>
        <fullName evidence="3">Uncharacterized protein</fullName>
    </submittedName>
</protein>
<dbReference type="Proteomes" id="UP000051581">
    <property type="component" value="Unassembled WGS sequence"/>
</dbReference>
<proteinExistence type="predicted"/>
<sequence>MTDMDQLIKILNHKGNMVVSGRDLYDFLGIKTPYTQWMERMISYEFEENVDFAVINKNVKDESAFGNVRKITDHALTLDMAKEIAMIQRTHKGKQARQYFIQVQKAYQQQARLPKTPDEKIHLLLENSDQVNRQVKQIDTRVTKLEDDQPIAPGEYSYIGTRVKHAVNEYVSAHHLVLNNKQRSKLYQDINRGVAEVTGIKTRTQLRKKDFDVADEFITNWVPSTATLQIIKQLSGVSEGQTELV</sequence>